<dbReference type="Proteomes" id="UP000003052">
    <property type="component" value="Unassembled WGS sequence"/>
</dbReference>
<organism evidence="7 8">
    <name type="scientific">Planococcus donghaensis MPA1U2</name>
    <dbReference type="NCBI Taxonomy" id="933115"/>
    <lineage>
        <taxon>Bacteria</taxon>
        <taxon>Bacillati</taxon>
        <taxon>Bacillota</taxon>
        <taxon>Bacilli</taxon>
        <taxon>Bacillales</taxon>
        <taxon>Caryophanaceae</taxon>
        <taxon>Planococcus</taxon>
    </lineage>
</organism>
<dbReference type="GO" id="GO:0006508">
    <property type="term" value="P:proteolysis"/>
    <property type="evidence" value="ECO:0007669"/>
    <property type="project" value="UniProtKB-KW"/>
</dbReference>
<comment type="caution">
    <text evidence="7">The sequence shown here is derived from an EMBL/GenBank/DDBJ whole genome shotgun (WGS) entry which is preliminary data.</text>
</comment>
<dbReference type="PRINTS" id="PR00834">
    <property type="entry name" value="PROTEASES2C"/>
</dbReference>
<protein>
    <submittedName>
        <fullName evidence="7">Putative serine protease yyxA</fullName>
    </submittedName>
</protein>
<reference evidence="7 8" key="1">
    <citation type="journal article" date="2011" name="J. Bacteriol.">
        <title>The Draft Genome of Planococcus donghaensis MPA1U2 Reveals Nonsporulation Pathways Controlled by a Conserved Spo0A Regulon.</title>
        <authorList>
            <person name="Pearson M.D."/>
            <person name="Noller H.F."/>
        </authorList>
    </citation>
    <scope>NUCLEOTIDE SEQUENCE [LARGE SCALE GENOMIC DNA]</scope>
    <source>
        <strain evidence="7 8">MPA1U2</strain>
    </source>
</reference>
<dbReference type="Gene3D" id="2.30.42.10">
    <property type="match status" value="1"/>
</dbReference>
<keyword evidence="5" id="KW-0812">Transmembrane</keyword>
<accession>E7RC74</accession>
<feature type="transmembrane region" description="Helical" evidence="5">
    <location>
        <begin position="20"/>
        <end position="41"/>
    </location>
</feature>
<feature type="domain" description="PDZ" evidence="6">
    <location>
        <begin position="310"/>
        <end position="365"/>
    </location>
</feature>
<sequence length="405" mass="42490">MSAVGYYNQTPNGRQRPSRFGAFAAGLGGVVVGALLVWVLFYTLPEPRPDNGTTSETQIVEQGAKEDSEAVSVNIMTDVTKAVDIAADAVVGVSNLQANGDFWSQSEQQEQAVGTGSGVIYKNDNGTAYVVTNHHVIDGASGIEVTLSDGSKVQAELVGSDIWTDLAVLEMDGAKVQAIAQFGDSDALKQGETVIAIGNPLGLDFSGSVTTGVVSGKDRAVPVDLNGDGQEDWQAEVLQTDAAINPGNSGGALVNLAGQLVGINSMKIATSQVEGIGFSIPINSAIPVIESIEENGEMIRPAMGVTLMDLVQVPQASRQDTLKLPEDVVTGVVVNSVIEGSAAAAAGMEQFDVIIEMDGTAIEDIIELRKHLYNKKKIGDELTVKAYRDGELIEFNLKLVDNSAL</sequence>
<keyword evidence="5" id="KW-1133">Transmembrane helix</keyword>
<keyword evidence="2 7" id="KW-0645">Protease</keyword>
<dbReference type="eggNOG" id="COG0265">
    <property type="taxonomic scope" value="Bacteria"/>
</dbReference>
<keyword evidence="4" id="KW-0720">Serine protease</keyword>
<evidence type="ECO:0000256" key="3">
    <source>
        <dbReference type="ARBA" id="ARBA00022801"/>
    </source>
</evidence>
<proteinExistence type="inferred from homology"/>
<dbReference type="InterPro" id="IPR036034">
    <property type="entry name" value="PDZ_sf"/>
</dbReference>
<dbReference type="GO" id="GO:0004252">
    <property type="term" value="F:serine-type endopeptidase activity"/>
    <property type="evidence" value="ECO:0007669"/>
    <property type="project" value="InterPro"/>
</dbReference>
<dbReference type="Pfam" id="PF13365">
    <property type="entry name" value="Trypsin_2"/>
    <property type="match status" value="1"/>
</dbReference>
<dbReference type="SUPFAM" id="SSF50156">
    <property type="entry name" value="PDZ domain-like"/>
    <property type="match status" value="1"/>
</dbReference>
<keyword evidence="5" id="KW-0472">Membrane</keyword>
<dbReference type="InterPro" id="IPR009003">
    <property type="entry name" value="Peptidase_S1_PA"/>
</dbReference>
<evidence type="ECO:0000256" key="2">
    <source>
        <dbReference type="ARBA" id="ARBA00022670"/>
    </source>
</evidence>
<dbReference type="PANTHER" id="PTHR22939:SF129">
    <property type="entry name" value="SERINE PROTEASE HTRA2, MITOCHONDRIAL"/>
    <property type="match status" value="1"/>
</dbReference>
<gene>
    <name evidence="7" type="ORF">GPDM_00180</name>
</gene>
<dbReference type="SMART" id="SM00228">
    <property type="entry name" value="PDZ"/>
    <property type="match status" value="1"/>
</dbReference>
<dbReference type="SUPFAM" id="SSF50494">
    <property type="entry name" value="Trypsin-like serine proteases"/>
    <property type="match status" value="1"/>
</dbReference>
<dbReference type="InterPro" id="IPR001478">
    <property type="entry name" value="PDZ"/>
</dbReference>
<comment type="similarity">
    <text evidence="1">Belongs to the peptidase S1C family.</text>
</comment>
<evidence type="ECO:0000256" key="4">
    <source>
        <dbReference type="ARBA" id="ARBA00022825"/>
    </source>
</evidence>
<evidence type="ECO:0000313" key="8">
    <source>
        <dbReference type="Proteomes" id="UP000003052"/>
    </source>
</evidence>
<dbReference type="PANTHER" id="PTHR22939">
    <property type="entry name" value="SERINE PROTEASE FAMILY S1C HTRA-RELATED"/>
    <property type="match status" value="1"/>
</dbReference>
<dbReference type="Pfam" id="PF13180">
    <property type="entry name" value="PDZ_2"/>
    <property type="match status" value="1"/>
</dbReference>
<evidence type="ECO:0000259" key="6">
    <source>
        <dbReference type="PROSITE" id="PS50106"/>
    </source>
</evidence>
<evidence type="ECO:0000313" key="7">
    <source>
        <dbReference type="EMBL" id="EGA91239.1"/>
    </source>
</evidence>
<dbReference type="PROSITE" id="PS50106">
    <property type="entry name" value="PDZ"/>
    <property type="match status" value="1"/>
</dbReference>
<dbReference type="AlphaFoldDB" id="E7RC74"/>
<dbReference type="EMBL" id="AEPB01000001">
    <property type="protein sequence ID" value="EGA91239.1"/>
    <property type="molecule type" value="Genomic_DNA"/>
</dbReference>
<evidence type="ECO:0000256" key="5">
    <source>
        <dbReference type="SAM" id="Phobius"/>
    </source>
</evidence>
<dbReference type="InterPro" id="IPR001940">
    <property type="entry name" value="Peptidase_S1C"/>
</dbReference>
<dbReference type="Gene3D" id="2.40.10.10">
    <property type="entry name" value="Trypsin-like serine proteases"/>
    <property type="match status" value="2"/>
</dbReference>
<keyword evidence="3" id="KW-0378">Hydrolase</keyword>
<name>E7RC74_9BACL</name>
<dbReference type="InterPro" id="IPR043504">
    <property type="entry name" value="Peptidase_S1_PA_chymotrypsin"/>
</dbReference>
<evidence type="ECO:0000256" key="1">
    <source>
        <dbReference type="ARBA" id="ARBA00010541"/>
    </source>
</evidence>